<keyword evidence="2" id="KW-1185">Reference proteome</keyword>
<sequence>MINFEIDFQLTSDDDVRVDSNIEDNESFYTTLRHHHIRFEPFFSSRSKQCKPILSNSLIHNKSAINSIHTL</sequence>
<gene>
    <name evidence="1" type="ORF">M153_15100016960</name>
</gene>
<dbReference type="AlphaFoldDB" id="A0A0R0M0B0"/>
<accession>A0A0R0M0B0</accession>
<dbReference type="Proteomes" id="UP000051530">
    <property type="component" value="Unassembled WGS sequence"/>
</dbReference>
<dbReference type="EMBL" id="LGUB01000033">
    <property type="protein sequence ID" value="KRH94776.1"/>
    <property type="molecule type" value="Genomic_DNA"/>
</dbReference>
<name>A0A0R0M0B0_9MICR</name>
<evidence type="ECO:0000313" key="1">
    <source>
        <dbReference type="EMBL" id="KRH94776.1"/>
    </source>
</evidence>
<organism evidence="1 2">
    <name type="scientific">Pseudoloma neurophilia</name>
    <dbReference type="NCBI Taxonomy" id="146866"/>
    <lineage>
        <taxon>Eukaryota</taxon>
        <taxon>Fungi</taxon>
        <taxon>Fungi incertae sedis</taxon>
        <taxon>Microsporidia</taxon>
        <taxon>Pseudoloma</taxon>
    </lineage>
</organism>
<protein>
    <submittedName>
        <fullName evidence="1">Uncharacterized protein</fullName>
    </submittedName>
</protein>
<proteinExistence type="predicted"/>
<evidence type="ECO:0000313" key="2">
    <source>
        <dbReference type="Proteomes" id="UP000051530"/>
    </source>
</evidence>
<comment type="caution">
    <text evidence="1">The sequence shown here is derived from an EMBL/GenBank/DDBJ whole genome shotgun (WGS) entry which is preliminary data.</text>
</comment>
<dbReference type="VEuPathDB" id="MicrosporidiaDB:M153_15100016960"/>
<reference evidence="1 2" key="1">
    <citation type="submission" date="2015-07" db="EMBL/GenBank/DDBJ databases">
        <title>The genome of Pseudoloma neurophilia, a relevant intracellular parasite of the zebrafish.</title>
        <authorList>
            <person name="Ndikumana S."/>
            <person name="Pelin A."/>
            <person name="Sanders J."/>
            <person name="Corradi N."/>
        </authorList>
    </citation>
    <scope>NUCLEOTIDE SEQUENCE [LARGE SCALE GENOMIC DNA]</scope>
    <source>
        <strain evidence="1 2">MK1</strain>
    </source>
</reference>